<name>A0A7M1SZ02_9MICO</name>
<evidence type="ECO:0000256" key="1">
    <source>
        <dbReference type="SAM" id="Phobius"/>
    </source>
</evidence>
<dbReference type="InterPro" id="IPR028087">
    <property type="entry name" value="Tad_N"/>
</dbReference>
<dbReference type="Pfam" id="PF13400">
    <property type="entry name" value="Tad"/>
    <property type="match status" value="1"/>
</dbReference>
<protein>
    <recommendedName>
        <fullName evidence="2">Putative Flp pilus-assembly TadG-like N-terminal domain-containing protein</fullName>
    </recommendedName>
</protein>
<gene>
    <name evidence="3" type="ORF">IM660_06255</name>
</gene>
<dbReference type="KEGG" id="halt:IM660_06255"/>
<keyword evidence="1" id="KW-0472">Membrane</keyword>
<reference evidence="3 4" key="1">
    <citation type="submission" date="2020-10" db="EMBL/GenBank/DDBJ databases">
        <title>Haloactinobacterium sp. RN3S43, a bacterium isolated from saline soil.</title>
        <authorList>
            <person name="Sun J.-Q."/>
        </authorList>
    </citation>
    <scope>NUCLEOTIDE SEQUENCE [LARGE SCALE GENOMIC DNA]</scope>
    <source>
        <strain evidence="3 4">RN3S43</strain>
    </source>
</reference>
<feature type="transmembrane region" description="Helical" evidence="1">
    <location>
        <begin position="23"/>
        <end position="49"/>
    </location>
</feature>
<feature type="domain" description="Putative Flp pilus-assembly TadG-like N-terminal" evidence="2">
    <location>
        <begin position="21"/>
        <end position="67"/>
    </location>
</feature>
<evidence type="ECO:0000313" key="4">
    <source>
        <dbReference type="Proteomes" id="UP000593758"/>
    </source>
</evidence>
<dbReference type="EMBL" id="CP063169">
    <property type="protein sequence ID" value="QOR71863.1"/>
    <property type="molecule type" value="Genomic_DNA"/>
</dbReference>
<keyword evidence="4" id="KW-1185">Reference proteome</keyword>
<evidence type="ECO:0000313" key="3">
    <source>
        <dbReference type="EMBL" id="QOR71863.1"/>
    </source>
</evidence>
<evidence type="ECO:0000259" key="2">
    <source>
        <dbReference type="Pfam" id="PF13400"/>
    </source>
</evidence>
<accession>A0A7M1SZ02</accession>
<dbReference type="Proteomes" id="UP000593758">
    <property type="component" value="Chromosome"/>
</dbReference>
<dbReference type="RefSeq" id="WP_193498515.1">
    <property type="nucleotide sequence ID" value="NZ_CP063169.1"/>
</dbReference>
<proteinExistence type="predicted"/>
<keyword evidence="1" id="KW-1133">Transmembrane helix</keyword>
<organism evidence="3 4">
    <name type="scientific">Ruania alkalisoli</name>
    <dbReference type="NCBI Taxonomy" id="2779775"/>
    <lineage>
        <taxon>Bacteria</taxon>
        <taxon>Bacillati</taxon>
        <taxon>Actinomycetota</taxon>
        <taxon>Actinomycetes</taxon>
        <taxon>Micrococcales</taxon>
        <taxon>Ruaniaceae</taxon>
        <taxon>Ruania</taxon>
    </lineage>
</organism>
<dbReference type="AlphaFoldDB" id="A0A7M1SZ02"/>
<keyword evidence="1" id="KW-0812">Transmembrane</keyword>
<sequence length="164" mass="17154">MTQTLLTRLRARWRVQGRDDGQILLLSLVYGVVTLALVLVVVSVSAIYLERKRLLSLADALAADAADAVDETSFYGGTAVDPGDLPLTDASVQGAVADYLAAAPAGVAEFEDFGVVPPTGSPDGQTAQVSLTARVRPPLVPWAIIPFADGFVIEVTAFGVADDL</sequence>